<dbReference type="InterPro" id="IPR002123">
    <property type="entry name" value="Plipid/glycerol_acylTrfase"/>
</dbReference>
<dbReference type="Proteomes" id="UP000783796">
    <property type="component" value="Unassembled WGS sequence"/>
</dbReference>
<protein>
    <submittedName>
        <fullName evidence="5">1-acyl-sn-glycerol-3-phosphate acyltransferase</fullName>
    </submittedName>
</protein>
<dbReference type="SMART" id="SM00563">
    <property type="entry name" value="PlsC"/>
    <property type="match status" value="1"/>
</dbReference>
<keyword evidence="2" id="KW-0808">Transferase</keyword>
<dbReference type="PANTHER" id="PTHR10434:SF9">
    <property type="entry name" value="PHOSPHOLIPID_GLYCEROL ACYLTRANSFERASE DOMAIN-CONTAINING PROTEIN"/>
    <property type="match status" value="1"/>
</dbReference>
<organism evidence="5 6">
    <name type="scientific">Candidatus Phocaeicola faecigallinarum</name>
    <dbReference type="NCBI Taxonomy" id="2838732"/>
    <lineage>
        <taxon>Bacteria</taxon>
        <taxon>Pseudomonadati</taxon>
        <taxon>Bacteroidota</taxon>
        <taxon>Bacteroidia</taxon>
        <taxon>Bacteroidales</taxon>
        <taxon>Bacteroidaceae</taxon>
        <taxon>Phocaeicola</taxon>
    </lineage>
</organism>
<dbReference type="SUPFAM" id="SSF69593">
    <property type="entry name" value="Glycerol-3-phosphate (1)-acyltransferase"/>
    <property type="match status" value="1"/>
</dbReference>
<evidence type="ECO:0000256" key="2">
    <source>
        <dbReference type="ARBA" id="ARBA00022679"/>
    </source>
</evidence>
<dbReference type="GO" id="GO:0003841">
    <property type="term" value="F:1-acylglycerol-3-phosphate O-acyltransferase activity"/>
    <property type="evidence" value="ECO:0007669"/>
    <property type="project" value="TreeGrafter"/>
</dbReference>
<keyword evidence="3 5" id="KW-0012">Acyltransferase</keyword>
<dbReference type="AlphaFoldDB" id="A0A948WXP6"/>
<sequence>MKKALFSFIYFKLLGWKAEVSVPDYDKCIICAAPHTTNWDLIIGKLFIGAIGRESGFLMKKDWFFFPLGYLFRWMGGIPVDRSKRTSLVEQTVELIKKSPKFHLAITPEGTRSANPNWKKGFYFIASGANIPIVLIGIDYHKKCIYANKAVMPTGDIDKDMREIKLYFKDFKGKHPEKFDIGEV</sequence>
<gene>
    <name evidence="5" type="ORF">H9777_08205</name>
</gene>
<evidence type="ECO:0000313" key="5">
    <source>
        <dbReference type="EMBL" id="MBU3838276.1"/>
    </source>
</evidence>
<feature type="domain" description="Phospholipid/glycerol acyltransferase" evidence="4">
    <location>
        <begin position="29"/>
        <end position="141"/>
    </location>
</feature>
<evidence type="ECO:0000259" key="4">
    <source>
        <dbReference type="SMART" id="SM00563"/>
    </source>
</evidence>
<dbReference type="GO" id="GO:0006654">
    <property type="term" value="P:phosphatidic acid biosynthetic process"/>
    <property type="evidence" value="ECO:0007669"/>
    <property type="project" value="TreeGrafter"/>
</dbReference>
<reference evidence="5" key="2">
    <citation type="submission" date="2021-04" db="EMBL/GenBank/DDBJ databases">
        <authorList>
            <person name="Gilroy R."/>
        </authorList>
    </citation>
    <scope>NUCLEOTIDE SEQUENCE</scope>
    <source>
        <strain evidence="5">G4-2901</strain>
    </source>
</reference>
<evidence type="ECO:0000313" key="6">
    <source>
        <dbReference type="Proteomes" id="UP000783796"/>
    </source>
</evidence>
<dbReference type="EMBL" id="JAHLFW010000070">
    <property type="protein sequence ID" value="MBU3838276.1"/>
    <property type="molecule type" value="Genomic_DNA"/>
</dbReference>
<name>A0A948WXP6_9BACT</name>
<comment type="pathway">
    <text evidence="1">Lipid metabolism.</text>
</comment>
<proteinExistence type="predicted"/>
<dbReference type="PANTHER" id="PTHR10434">
    <property type="entry name" value="1-ACYL-SN-GLYCEROL-3-PHOSPHATE ACYLTRANSFERASE"/>
    <property type="match status" value="1"/>
</dbReference>
<evidence type="ECO:0000256" key="1">
    <source>
        <dbReference type="ARBA" id="ARBA00005189"/>
    </source>
</evidence>
<evidence type="ECO:0000256" key="3">
    <source>
        <dbReference type="ARBA" id="ARBA00023315"/>
    </source>
</evidence>
<accession>A0A948WXP6</accession>
<comment type="caution">
    <text evidence="5">The sequence shown here is derived from an EMBL/GenBank/DDBJ whole genome shotgun (WGS) entry which is preliminary data.</text>
</comment>
<reference evidence="5" key="1">
    <citation type="journal article" date="2021" name="PeerJ">
        <title>Extensive microbial diversity within the chicken gut microbiome revealed by metagenomics and culture.</title>
        <authorList>
            <person name="Gilroy R."/>
            <person name="Ravi A."/>
            <person name="Getino M."/>
            <person name="Pursley I."/>
            <person name="Horton D.L."/>
            <person name="Alikhan N.F."/>
            <person name="Baker D."/>
            <person name="Gharbi K."/>
            <person name="Hall N."/>
            <person name="Watson M."/>
            <person name="Adriaenssens E.M."/>
            <person name="Foster-Nyarko E."/>
            <person name="Jarju S."/>
            <person name="Secka A."/>
            <person name="Antonio M."/>
            <person name="Oren A."/>
            <person name="Chaudhuri R.R."/>
            <person name="La Ragione R."/>
            <person name="Hildebrand F."/>
            <person name="Pallen M.J."/>
        </authorList>
    </citation>
    <scope>NUCLEOTIDE SEQUENCE</scope>
    <source>
        <strain evidence="5">G4-2901</strain>
    </source>
</reference>
<dbReference type="Pfam" id="PF01553">
    <property type="entry name" value="Acyltransferase"/>
    <property type="match status" value="1"/>
</dbReference>